<feature type="transmembrane region" description="Helical" evidence="1">
    <location>
        <begin position="32"/>
        <end position="55"/>
    </location>
</feature>
<dbReference type="InParanoid" id="A0A059D1V5"/>
<keyword evidence="1" id="KW-1133">Transmembrane helix</keyword>
<reference evidence="2" key="1">
    <citation type="submission" date="2013-07" db="EMBL/GenBank/DDBJ databases">
        <title>The genome of Eucalyptus grandis.</title>
        <authorList>
            <person name="Schmutz J."/>
            <person name="Hayes R."/>
            <person name="Myburg A."/>
            <person name="Tuskan G."/>
            <person name="Grattapaglia D."/>
            <person name="Rokhsar D.S."/>
        </authorList>
    </citation>
    <scope>NUCLEOTIDE SEQUENCE</scope>
    <source>
        <tissue evidence="2">Leaf extractions</tissue>
    </source>
</reference>
<evidence type="ECO:0000313" key="2">
    <source>
        <dbReference type="EMBL" id="KCW84396.1"/>
    </source>
</evidence>
<protein>
    <submittedName>
        <fullName evidence="2">Uncharacterized protein</fullName>
    </submittedName>
</protein>
<proteinExistence type="predicted"/>
<evidence type="ECO:0000256" key="1">
    <source>
        <dbReference type="SAM" id="Phobius"/>
    </source>
</evidence>
<gene>
    <name evidence="2" type="ORF">EUGRSUZ_B01251</name>
</gene>
<dbReference type="EMBL" id="KK198754">
    <property type="protein sequence ID" value="KCW84396.1"/>
    <property type="molecule type" value="Genomic_DNA"/>
</dbReference>
<dbReference type="AlphaFoldDB" id="A0A059D1V5"/>
<name>A0A059D1V5_EUCGR</name>
<accession>A0A059D1V5</accession>
<sequence length="97" mass="11013">MLLASVIVLSAVTSRAKLFSSLKYQSCAFTLMWNIILSYIMLFYLKIPSYVAFFVGGVPEQKFRAYLCLFGGQKVAFTQIAFEKPHIVLLASHLIIW</sequence>
<organism evidence="2">
    <name type="scientific">Eucalyptus grandis</name>
    <name type="common">Flooded gum</name>
    <dbReference type="NCBI Taxonomy" id="71139"/>
    <lineage>
        <taxon>Eukaryota</taxon>
        <taxon>Viridiplantae</taxon>
        <taxon>Streptophyta</taxon>
        <taxon>Embryophyta</taxon>
        <taxon>Tracheophyta</taxon>
        <taxon>Spermatophyta</taxon>
        <taxon>Magnoliopsida</taxon>
        <taxon>eudicotyledons</taxon>
        <taxon>Gunneridae</taxon>
        <taxon>Pentapetalae</taxon>
        <taxon>rosids</taxon>
        <taxon>malvids</taxon>
        <taxon>Myrtales</taxon>
        <taxon>Myrtaceae</taxon>
        <taxon>Myrtoideae</taxon>
        <taxon>Eucalypteae</taxon>
        <taxon>Eucalyptus</taxon>
    </lineage>
</organism>
<keyword evidence="1" id="KW-0812">Transmembrane</keyword>
<dbReference type="Gramene" id="KCW84396">
    <property type="protein sequence ID" value="KCW84396"/>
    <property type="gene ID" value="EUGRSUZ_B01251"/>
</dbReference>
<keyword evidence="1" id="KW-0472">Membrane</keyword>